<name>A0A0B3WJA4_FRATU</name>
<protein>
    <submittedName>
        <fullName evidence="2">Uncharacterized protein</fullName>
    </submittedName>
</protein>
<dbReference type="RefSeq" id="WP_010031044.1">
    <property type="nucleotide sequence ID" value="NZ_AP023459.1"/>
</dbReference>
<accession>A0A0B3WJA4</accession>
<evidence type="ECO:0000313" key="2">
    <source>
        <dbReference type="EMBL" id="NDS68212.1"/>
    </source>
</evidence>
<dbReference type="KEGG" id="ftv:CH67_555"/>
<comment type="caution">
    <text evidence="2">The sequence shown here is derived from an EMBL/GenBank/DDBJ whole genome shotgun (WGS) entry which is preliminary data.</text>
</comment>
<evidence type="ECO:0000313" key="1">
    <source>
        <dbReference type="EMBL" id="NDR88616.1"/>
    </source>
</evidence>
<dbReference type="EMBL" id="JAAGJP010000019">
    <property type="protein sequence ID" value="NDS68212.1"/>
    <property type="molecule type" value="Genomic_DNA"/>
</dbReference>
<reference evidence="2" key="2">
    <citation type="submission" date="2020-02" db="EMBL/GenBank/DDBJ databases">
        <title>Using affinity propagation clustering for identifying bacterial clades and subclades with whole-genome sequences of Francisella tularensis.</title>
        <authorList>
            <person name="Homeier-Bachmann T."/>
            <person name="Abdel-Glil M.Y."/>
            <person name="Hackbart A."/>
            <person name="Hotzel H."/>
            <person name="Tomaso H."/>
        </authorList>
    </citation>
    <scope>NUCLEOTIDE SEQUENCE</scope>
    <source>
        <strain evidence="2">15T0085</strain>
        <strain evidence="1">17T1429</strain>
    </source>
</reference>
<sequence>MYPEGGYNFKPSVYHGGIITRDEAEKDSEIAFAFSNLPNNVYYAVEVHSNKEPEGRISFERGTIVRCAFDKDGKQVEIK</sequence>
<gene>
    <name evidence="2" type="ORF">FWI86_03815</name>
    <name evidence="1" type="ORF">FWJ04_02695</name>
</gene>
<dbReference type="KEGG" id="ftz:CH68_289"/>
<organism evidence="2">
    <name type="scientific">Francisella tularensis subsp. holarctica</name>
    <dbReference type="NCBI Taxonomy" id="119857"/>
    <lineage>
        <taxon>Bacteria</taxon>
        <taxon>Pseudomonadati</taxon>
        <taxon>Pseudomonadota</taxon>
        <taxon>Gammaproteobacteria</taxon>
        <taxon>Thiotrichales</taxon>
        <taxon>Francisellaceae</taxon>
        <taxon>Francisella</taxon>
    </lineage>
</organism>
<reference evidence="2" key="1">
    <citation type="submission" date="2019-08" db="EMBL/GenBank/DDBJ databases">
        <authorList>
            <person name="Busch A."/>
        </authorList>
    </citation>
    <scope>NUCLEOTIDE SEQUENCE</scope>
    <source>
        <strain evidence="2">15T0085</strain>
        <strain evidence="1">17T1429</strain>
    </source>
</reference>
<dbReference type="AlphaFoldDB" id="A0A0B3WJA4"/>
<dbReference type="HOGENOM" id="CLU_168888_0_0_6"/>
<proteinExistence type="predicted"/>
<dbReference type="EMBL" id="JAAGKH010000013">
    <property type="protein sequence ID" value="NDR88616.1"/>
    <property type="molecule type" value="Genomic_DNA"/>
</dbReference>
<dbReference type="KEGG" id="ftc:DA46_438"/>